<evidence type="ECO:0000313" key="1">
    <source>
        <dbReference type="EMBL" id="MBR7836262.1"/>
    </source>
</evidence>
<reference evidence="1" key="1">
    <citation type="submission" date="2021-04" db="EMBL/GenBank/DDBJ databases">
        <title>Genome based classification of Actinospica acidithermotolerans sp. nov., an actinobacterium isolated from an Indonesian hot spring.</title>
        <authorList>
            <person name="Kusuma A.B."/>
            <person name="Putra K.E."/>
            <person name="Nafisah S."/>
            <person name="Loh J."/>
            <person name="Nouioui I."/>
            <person name="Goodfellow M."/>
        </authorList>
    </citation>
    <scope>NUCLEOTIDE SEQUENCE</scope>
    <source>
        <strain evidence="1">CSCA 57</strain>
    </source>
</reference>
<keyword evidence="2" id="KW-1185">Reference proteome</keyword>
<name>A0A941ISD7_9ACTN</name>
<dbReference type="RefSeq" id="WP_212530743.1">
    <property type="nucleotide sequence ID" value="NZ_JAGSOG010000133.1"/>
</dbReference>
<sequence>MPLHQYAYFALASRHTSAAEMAAFLGIEPDETMVRASRLLTQPRAIPASHAWKVVCRDPGLRVDEQVARVIARLAPHTERIAALVERLKAEEDGEYGSAVLEIVRYFNDDEEGPTSDDGVPAWRTSTTEKPNMFGWHLDRHVLNFLTATGAVLDVDEYDMSPGNDPRDWA</sequence>
<organism evidence="1 2">
    <name type="scientific">Actinospica durhamensis</name>
    <dbReference type="NCBI Taxonomy" id="1508375"/>
    <lineage>
        <taxon>Bacteria</taxon>
        <taxon>Bacillati</taxon>
        <taxon>Actinomycetota</taxon>
        <taxon>Actinomycetes</taxon>
        <taxon>Catenulisporales</taxon>
        <taxon>Actinospicaceae</taxon>
        <taxon>Actinospica</taxon>
    </lineage>
</organism>
<evidence type="ECO:0000313" key="2">
    <source>
        <dbReference type="Proteomes" id="UP000675781"/>
    </source>
</evidence>
<dbReference type="Proteomes" id="UP000675781">
    <property type="component" value="Unassembled WGS sequence"/>
</dbReference>
<protein>
    <submittedName>
        <fullName evidence="1">DUF4279 domain-containing protein</fullName>
    </submittedName>
</protein>
<dbReference type="Pfam" id="PF14106">
    <property type="entry name" value="DUF4279"/>
    <property type="match status" value="1"/>
</dbReference>
<accession>A0A941ISD7</accession>
<dbReference type="AlphaFoldDB" id="A0A941ISD7"/>
<dbReference type="EMBL" id="JAGSOG010000133">
    <property type="protein sequence ID" value="MBR7836262.1"/>
    <property type="molecule type" value="Genomic_DNA"/>
</dbReference>
<gene>
    <name evidence="1" type="ORF">KDL01_23495</name>
</gene>
<dbReference type="InterPro" id="IPR025459">
    <property type="entry name" value="DUF4279"/>
</dbReference>
<proteinExistence type="predicted"/>
<comment type="caution">
    <text evidence="1">The sequence shown here is derived from an EMBL/GenBank/DDBJ whole genome shotgun (WGS) entry which is preliminary data.</text>
</comment>